<keyword evidence="2" id="KW-1185">Reference proteome</keyword>
<gene>
    <name evidence="1" type="ORF">OXX778_LOCUS21140</name>
</gene>
<accession>A0A814NZX8</accession>
<evidence type="ECO:0000313" key="1">
    <source>
        <dbReference type="EMBL" id="CAF1100843.1"/>
    </source>
</evidence>
<name>A0A814NZX8_9BILA</name>
<proteinExistence type="predicted"/>
<protein>
    <submittedName>
        <fullName evidence="1">Uncharacterized protein</fullName>
    </submittedName>
</protein>
<organism evidence="1 2">
    <name type="scientific">Brachionus calyciflorus</name>
    <dbReference type="NCBI Taxonomy" id="104777"/>
    <lineage>
        <taxon>Eukaryota</taxon>
        <taxon>Metazoa</taxon>
        <taxon>Spiralia</taxon>
        <taxon>Gnathifera</taxon>
        <taxon>Rotifera</taxon>
        <taxon>Eurotatoria</taxon>
        <taxon>Monogononta</taxon>
        <taxon>Pseudotrocha</taxon>
        <taxon>Ploima</taxon>
        <taxon>Brachionidae</taxon>
        <taxon>Brachionus</taxon>
    </lineage>
</organism>
<reference evidence="1" key="1">
    <citation type="submission" date="2021-02" db="EMBL/GenBank/DDBJ databases">
        <authorList>
            <person name="Nowell W R."/>
        </authorList>
    </citation>
    <scope>NUCLEOTIDE SEQUENCE</scope>
    <source>
        <strain evidence="1">Ploen Becks lab</strain>
    </source>
</reference>
<dbReference type="Proteomes" id="UP000663879">
    <property type="component" value="Unassembled WGS sequence"/>
</dbReference>
<dbReference type="AlphaFoldDB" id="A0A814NZX8"/>
<comment type="caution">
    <text evidence="1">The sequence shown here is derived from an EMBL/GenBank/DDBJ whole genome shotgun (WGS) entry which is preliminary data.</text>
</comment>
<sequence>MKETVRRNEFTKSNKQFTRLISDLLKNIHENESNQRKLFNTKTSSLNQHFILNILFRNLGEKFEPFITELKQDFDDKLPQLDELEVNDIENEIITCLKSDQSCSVT</sequence>
<dbReference type="EMBL" id="CAJNOC010007542">
    <property type="protein sequence ID" value="CAF1100843.1"/>
    <property type="molecule type" value="Genomic_DNA"/>
</dbReference>
<evidence type="ECO:0000313" key="2">
    <source>
        <dbReference type="Proteomes" id="UP000663879"/>
    </source>
</evidence>